<dbReference type="InterPro" id="IPR029442">
    <property type="entry name" value="GyrI-like"/>
</dbReference>
<evidence type="ECO:0000313" key="4">
    <source>
        <dbReference type="Proteomes" id="UP000283374"/>
    </source>
</evidence>
<reference evidence="3 4" key="1">
    <citation type="submission" date="2018-08" db="EMBL/GenBank/DDBJ databases">
        <title>Cellulomonas rhizosphaerae sp. nov., a novel actinomycete isolated from soil.</title>
        <authorList>
            <person name="Tian Y."/>
        </authorList>
    </citation>
    <scope>NUCLEOTIDE SEQUENCE [LARGE SCALE GENOMIC DNA]</scope>
    <source>
        <strain evidence="3 4">NEAU-TCZ24</strain>
    </source>
</reference>
<feature type="domain" description="GyrI-like small molecule binding" evidence="2">
    <location>
        <begin position="25"/>
        <end position="201"/>
    </location>
</feature>
<comment type="caution">
    <text evidence="3">The sequence shown here is derived from an EMBL/GenBank/DDBJ whole genome shotgun (WGS) entry which is preliminary data.</text>
</comment>
<dbReference type="SUPFAM" id="SSF55136">
    <property type="entry name" value="Probable bacterial effector-binding domain"/>
    <property type="match status" value="1"/>
</dbReference>
<dbReference type="PIRSF" id="PIRSF031644">
    <property type="entry name" value="UCP031644"/>
    <property type="match status" value="1"/>
</dbReference>
<feature type="region of interest" description="Disordered" evidence="1">
    <location>
        <begin position="203"/>
        <end position="236"/>
    </location>
</feature>
<dbReference type="OrthoDB" id="4772335at2"/>
<dbReference type="Pfam" id="PF06445">
    <property type="entry name" value="GyrI-like"/>
    <property type="match status" value="1"/>
</dbReference>
<dbReference type="AlphaFoldDB" id="A0A413RKM8"/>
<name>A0A413RKM8_9CELL</name>
<gene>
    <name evidence="3" type="ORF">D1825_11220</name>
</gene>
<accession>A0A413RKM8</accession>
<dbReference type="InterPro" id="IPR008319">
    <property type="entry name" value="GyrI-like_CCH_Lin2189-like"/>
</dbReference>
<keyword evidence="4" id="KW-1185">Reference proteome</keyword>
<organism evidence="3 4">
    <name type="scientific">Cellulomonas rhizosphaerae</name>
    <dbReference type="NCBI Taxonomy" id="2293719"/>
    <lineage>
        <taxon>Bacteria</taxon>
        <taxon>Bacillati</taxon>
        <taxon>Actinomycetota</taxon>
        <taxon>Actinomycetes</taxon>
        <taxon>Micrococcales</taxon>
        <taxon>Cellulomonadaceae</taxon>
        <taxon>Cellulomonas</taxon>
    </lineage>
</organism>
<proteinExistence type="predicted"/>
<dbReference type="Proteomes" id="UP000283374">
    <property type="component" value="Unassembled WGS sequence"/>
</dbReference>
<dbReference type="Gene3D" id="3.20.80.10">
    <property type="entry name" value="Regulatory factor, effector binding domain"/>
    <property type="match status" value="1"/>
</dbReference>
<dbReference type="RefSeq" id="WP_118767513.1">
    <property type="nucleotide sequence ID" value="NZ_QWKP01000201.1"/>
</dbReference>
<evidence type="ECO:0000313" key="3">
    <source>
        <dbReference type="EMBL" id="RHA39801.1"/>
    </source>
</evidence>
<evidence type="ECO:0000259" key="2">
    <source>
        <dbReference type="Pfam" id="PF06445"/>
    </source>
</evidence>
<dbReference type="InterPro" id="IPR011256">
    <property type="entry name" value="Reg_factor_effector_dom_sf"/>
</dbReference>
<sequence length="236" mass="25900">MADATKVDLKREVETYSAHRGVFAVVTVPALRFLMVDGHGDPNTSPAYADAPASLYPLAYGVKFLSKRELGRDYAVMPLEGLWWSQDMDAFTAQRDKSRWDWTLMTVVPDWITAEHVEAARAAVAGRGGAPVLDAVRLEAYDEGLSVQTLHVGPYDDEGPVLDAMHHEFIPARGLRRTGRHHEIYLSDARRTAPARLRTILRQPVAEVQPPESPLASMDASPSKRRSVAGAGNGST</sequence>
<evidence type="ECO:0000256" key="1">
    <source>
        <dbReference type="SAM" id="MobiDB-lite"/>
    </source>
</evidence>
<protein>
    <recommendedName>
        <fullName evidence="2">GyrI-like small molecule binding domain-containing protein</fullName>
    </recommendedName>
</protein>
<dbReference type="EMBL" id="QWKP01000201">
    <property type="protein sequence ID" value="RHA39801.1"/>
    <property type="molecule type" value="Genomic_DNA"/>
</dbReference>